<feature type="domain" description="Tim10-like" evidence="10">
    <location>
        <begin position="45"/>
        <end position="73"/>
    </location>
</feature>
<keyword evidence="6 9" id="KW-0811">Translocation</keyword>
<dbReference type="InterPro" id="IPR004217">
    <property type="entry name" value="Tim10-like"/>
</dbReference>
<keyword evidence="12" id="KW-1185">Reference proteome</keyword>
<comment type="similarity">
    <text evidence="1 9">Belongs to the small Tim family.</text>
</comment>
<keyword evidence="4" id="KW-0862">Zinc</keyword>
<keyword evidence="3" id="KW-0479">Metal-binding</keyword>
<organism evidence="11 12">
    <name type="scientific">Canna indica</name>
    <name type="common">Indian-shot</name>
    <dbReference type="NCBI Taxonomy" id="4628"/>
    <lineage>
        <taxon>Eukaryota</taxon>
        <taxon>Viridiplantae</taxon>
        <taxon>Streptophyta</taxon>
        <taxon>Embryophyta</taxon>
        <taxon>Tracheophyta</taxon>
        <taxon>Spermatophyta</taxon>
        <taxon>Magnoliopsida</taxon>
        <taxon>Liliopsida</taxon>
        <taxon>Zingiberales</taxon>
        <taxon>Cannaceae</taxon>
        <taxon>Canna</taxon>
    </lineage>
</organism>
<keyword evidence="2 9" id="KW-0813">Transport</keyword>
<dbReference type="SUPFAM" id="SSF144122">
    <property type="entry name" value="Tim10-like"/>
    <property type="match status" value="1"/>
</dbReference>
<dbReference type="GO" id="GO:0045039">
    <property type="term" value="P:protein insertion into mitochondrial inner membrane"/>
    <property type="evidence" value="ECO:0007669"/>
    <property type="project" value="TreeGrafter"/>
</dbReference>
<dbReference type="PANTHER" id="PTHR11038:SF16">
    <property type="entry name" value="MITOCHONDRIAL IMPORT INNER MEMBRANE TRANSLOCASE SUBUNIT TIM10"/>
    <property type="match status" value="1"/>
</dbReference>
<evidence type="ECO:0000313" key="12">
    <source>
        <dbReference type="Proteomes" id="UP001327560"/>
    </source>
</evidence>
<comment type="subcellular location">
    <subcellularLocation>
        <location evidence="9">Mitochondrion inner membrane</location>
        <topology evidence="9">Peripheral membrane protein</topology>
        <orientation evidence="9">Intermembrane side</orientation>
    </subcellularLocation>
</comment>
<keyword evidence="8 9" id="KW-1015">Disulfide bond</keyword>
<dbReference type="AlphaFoldDB" id="A0AAQ3K4T3"/>
<evidence type="ECO:0000259" key="10">
    <source>
        <dbReference type="Pfam" id="PF02953"/>
    </source>
</evidence>
<evidence type="ECO:0000256" key="7">
    <source>
        <dbReference type="ARBA" id="ARBA00023128"/>
    </source>
</evidence>
<gene>
    <name evidence="11" type="ORF">Cni_G10751</name>
</gene>
<keyword evidence="9" id="KW-0999">Mitochondrion inner membrane</keyword>
<dbReference type="GO" id="GO:0005743">
    <property type="term" value="C:mitochondrial inner membrane"/>
    <property type="evidence" value="ECO:0007669"/>
    <property type="project" value="UniProtKB-SubCell"/>
</dbReference>
<dbReference type="GO" id="GO:0046872">
    <property type="term" value="F:metal ion binding"/>
    <property type="evidence" value="ECO:0007669"/>
    <property type="project" value="UniProtKB-KW"/>
</dbReference>
<keyword evidence="7 9" id="KW-0496">Mitochondrion</keyword>
<dbReference type="Pfam" id="PF02953">
    <property type="entry name" value="zf-Tim10_DDP"/>
    <property type="match status" value="1"/>
</dbReference>
<keyword evidence="9" id="KW-0143">Chaperone</keyword>
<evidence type="ECO:0000256" key="6">
    <source>
        <dbReference type="ARBA" id="ARBA00023010"/>
    </source>
</evidence>
<comment type="subunit">
    <text evidence="9">Heterohexamer.</text>
</comment>
<dbReference type="Proteomes" id="UP001327560">
    <property type="component" value="Chromosome 3"/>
</dbReference>
<evidence type="ECO:0000256" key="1">
    <source>
        <dbReference type="ARBA" id="ARBA00006720"/>
    </source>
</evidence>
<dbReference type="InterPro" id="IPR035427">
    <property type="entry name" value="Tim10-like_dom_sf"/>
</dbReference>
<evidence type="ECO:0000256" key="2">
    <source>
        <dbReference type="ARBA" id="ARBA00022448"/>
    </source>
</evidence>
<proteinExistence type="inferred from homology"/>
<evidence type="ECO:0000256" key="5">
    <source>
        <dbReference type="ARBA" id="ARBA00022927"/>
    </source>
</evidence>
<accession>A0AAQ3K4T3</accession>
<evidence type="ECO:0000256" key="4">
    <source>
        <dbReference type="ARBA" id="ARBA00022833"/>
    </source>
</evidence>
<keyword evidence="5 9" id="KW-0653">Protein transport</keyword>
<sequence>MYLAGTRLNHSAKATQHFHVVLRYAPQWLLKTMPAVSRKSRQIFGMAEKEMEYRVDLFNRLTQTCFEKCIEKSSVRPENSGPCFRDEHLYLDYVGLEFKCSNFLDYLLLLPRLRLFASTEYLIFGYLQLL</sequence>
<evidence type="ECO:0000256" key="3">
    <source>
        <dbReference type="ARBA" id="ARBA00022723"/>
    </source>
</evidence>
<protein>
    <recommendedName>
        <fullName evidence="9">Mitochondrial import inner membrane translocase subunit</fullName>
    </recommendedName>
</protein>
<dbReference type="PANTHER" id="PTHR11038">
    <property type="entry name" value="MITOCHONDRIAL IMPORT INNER MEMBRANE TRANSLOCASE SUBUNIT TIM10"/>
    <property type="match status" value="1"/>
</dbReference>
<evidence type="ECO:0000256" key="8">
    <source>
        <dbReference type="ARBA" id="ARBA00023157"/>
    </source>
</evidence>
<name>A0AAQ3K4T3_9LILI</name>
<dbReference type="EMBL" id="CP136892">
    <property type="protein sequence ID" value="WOL02032.1"/>
    <property type="molecule type" value="Genomic_DNA"/>
</dbReference>
<dbReference type="Gene3D" id="1.10.287.810">
    <property type="entry name" value="Mitochondrial import inner membrane translocase subunit tim13 like domains"/>
    <property type="match status" value="1"/>
</dbReference>
<comment type="domain">
    <text evidence="9">The twin CX3C motif contains 4 conserved Cys residues that form 2 disulfide bonds in the mitochondrial intermembrane space.</text>
</comment>
<evidence type="ECO:0000256" key="9">
    <source>
        <dbReference type="RuleBase" id="RU367043"/>
    </source>
</evidence>
<reference evidence="11 12" key="1">
    <citation type="submission" date="2023-10" db="EMBL/GenBank/DDBJ databases">
        <title>Chromosome-scale genome assembly provides insights into flower coloration mechanisms of Canna indica.</title>
        <authorList>
            <person name="Li C."/>
        </authorList>
    </citation>
    <scope>NUCLEOTIDE SEQUENCE [LARGE SCALE GENOMIC DNA]</scope>
    <source>
        <tissue evidence="11">Flower</tissue>
    </source>
</reference>
<keyword evidence="9" id="KW-0472">Membrane</keyword>
<dbReference type="GO" id="GO:0015031">
    <property type="term" value="P:protein transport"/>
    <property type="evidence" value="ECO:0007669"/>
    <property type="project" value="UniProtKB-KW"/>
</dbReference>
<comment type="function">
    <text evidence="9">Mitochondrial intermembrane chaperone that participates in the import and insertion of some multi-pass transmembrane proteins into the mitochondrial inner membrane. Also required for the transfer of beta-barrel precursors from the TOM complex to the sorting and assembly machinery (SAM complex) of the outer membrane. Acts as a chaperone-like protein that protects the hydrophobic precursors from aggregation and guide them through the mitochondrial intermembrane space.</text>
</comment>
<evidence type="ECO:0000313" key="11">
    <source>
        <dbReference type="EMBL" id="WOL02032.1"/>
    </source>
</evidence>